<evidence type="ECO:0000256" key="1">
    <source>
        <dbReference type="SAM" id="MobiDB-lite"/>
    </source>
</evidence>
<dbReference type="EMBL" id="CP023702">
    <property type="protein sequence ID" value="QEU76276.1"/>
    <property type="molecule type" value="Genomic_DNA"/>
</dbReference>
<reference evidence="2 3" key="1">
    <citation type="submission" date="2017-09" db="EMBL/GenBank/DDBJ databases">
        <authorList>
            <person name="Lee N."/>
            <person name="Cho B.-K."/>
        </authorList>
    </citation>
    <scope>NUCLEOTIDE SEQUENCE [LARGE SCALE GENOMIC DNA]</scope>
    <source>
        <strain evidence="2 3">ATCC 12769</strain>
    </source>
</reference>
<gene>
    <name evidence="2" type="ORF">CP967_33740</name>
</gene>
<feature type="region of interest" description="Disordered" evidence="1">
    <location>
        <begin position="76"/>
        <end position="100"/>
    </location>
</feature>
<proteinExistence type="predicted"/>
<name>A0A5J6FJV2_9ACTN</name>
<dbReference type="Proteomes" id="UP000326178">
    <property type="component" value="Chromosome"/>
</dbReference>
<accession>A0A5J6FJV2</accession>
<sequence>MTPEAPSAASAGLRLAHTATDERPWPERLGVEAVRPMSGEPGGLYAGDAAESESEALRRSCDRHGTGLRYRPAVPLPWGRSGAPDGVSARETSTGQRWSRPVRVIGLR</sequence>
<keyword evidence="3" id="KW-1185">Reference proteome</keyword>
<feature type="region of interest" description="Disordered" evidence="1">
    <location>
        <begin position="1"/>
        <end position="24"/>
    </location>
</feature>
<dbReference type="RefSeq" id="WP_150491593.1">
    <property type="nucleotide sequence ID" value="NZ_BMUV01000026.1"/>
</dbReference>
<dbReference type="AlphaFoldDB" id="A0A5J6FJV2"/>
<dbReference type="OrthoDB" id="52928at2"/>
<evidence type="ECO:0000313" key="2">
    <source>
        <dbReference type="EMBL" id="QEU76276.1"/>
    </source>
</evidence>
<dbReference type="KEGG" id="snk:CP967_33740"/>
<organism evidence="2 3">
    <name type="scientific">Streptomyces nitrosporeus</name>
    <dbReference type="NCBI Taxonomy" id="28894"/>
    <lineage>
        <taxon>Bacteria</taxon>
        <taxon>Bacillati</taxon>
        <taxon>Actinomycetota</taxon>
        <taxon>Actinomycetes</taxon>
        <taxon>Kitasatosporales</taxon>
        <taxon>Streptomycetaceae</taxon>
        <taxon>Streptomyces</taxon>
    </lineage>
</organism>
<protein>
    <submittedName>
        <fullName evidence="2">Uncharacterized protein</fullName>
    </submittedName>
</protein>
<evidence type="ECO:0000313" key="3">
    <source>
        <dbReference type="Proteomes" id="UP000326178"/>
    </source>
</evidence>